<gene>
    <name evidence="2" type="ORF">D7193_02530</name>
</gene>
<protein>
    <submittedName>
        <fullName evidence="2">Alkene reductase</fullName>
    </submittedName>
</protein>
<feature type="domain" description="NADH:flavin oxidoreductase/NADH oxidase N-terminal" evidence="1">
    <location>
        <begin position="2"/>
        <end position="332"/>
    </location>
</feature>
<dbReference type="PANTHER" id="PTHR22893:SF91">
    <property type="entry name" value="NADPH DEHYDROGENASE 2-RELATED"/>
    <property type="match status" value="1"/>
</dbReference>
<dbReference type="GO" id="GO:0005829">
    <property type="term" value="C:cytosol"/>
    <property type="evidence" value="ECO:0007669"/>
    <property type="project" value="TreeGrafter"/>
</dbReference>
<proteinExistence type="predicted"/>
<name>A0A3B0AAH6_9ACTN</name>
<evidence type="ECO:0000313" key="3">
    <source>
        <dbReference type="Proteomes" id="UP000279968"/>
    </source>
</evidence>
<dbReference type="EMBL" id="RBAN01000001">
    <property type="protein sequence ID" value="RKN57561.1"/>
    <property type="molecule type" value="Genomic_DNA"/>
</dbReference>
<dbReference type="InterPro" id="IPR001155">
    <property type="entry name" value="OxRdtase_FMN_N"/>
</dbReference>
<dbReference type="Pfam" id="PF00724">
    <property type="entry name" value="Oxidored_FMN"/>
    <property type="match status" value="1"/>
</dbReference>
<dbReference type="PANTHER" id="PTHR22893">
    <property type="entry name" value="NADH OXIDOREDUCTASE-RELATED"/>
    <property type="match status" value="1"/>
</dbReference>
<comment type="caution">
    <text evidence="2">The sequence shown here is derived from an EMBL/GenBank/DDBJ whole genome shotgun (WGS) entry which is preliminary data.</text>
</comment>
<dbReference type="AlphaFoldDB" id="A0A3B0AAH6"/>
<dbReference type="OrthoDB" id="3169239at2"/>
<dbReference type="GO" id="GO:0016491">
    <property type="term" value="F:oxidoreductase activity"/>
    <property type="evidence" value="ECO:0007669"/>
    <property type="project" value="InterPro"/>
</dbReference>
<reference evidence="2 3" key="1">
    <citation type="journal article" date="2015" name="Int. J. Syst. Evol. Microbiol.">
        <title>Micromonospora costi sp. nov., isolated from a leaf of Costus speciosus.</title>
        <authorList>
            <person name="Thawai C."/>
        </authorList>
    </citation>
    <scope>NUCLEOTIDE SEQUENCE [LARGE SCALE GENOMIC DNA]</scope>
    <source>
        <strain evidence="2 3">CS1-12</strain>
    </source>
</reference>
<keyword evidence="3" id="KW-1185">Reference proteome</keyword>
<evidence type="ECO:0000313" key="2">
    <source>
        <dbReference type="EMBL" id="RKN57561.1"/>
    </source>
</evidence>
<dbReference type="Gene3D" id="3.20.20.70">
    <property type="entry name" value="Aldolase class I"/>
    <property type="match status" value="1"/>
</dbReference>
<dbReference type="SUPFAM" id="SSF51395">
    <property type="entry name" value="FMN-linked oxidoreductases"/>
    <property type="match status" value="1"/>
</dbReference>
<sequence length="361" mass="38186">MDLFTPTSLGALHLDNRLVLAPMTRRRADAAGMPTDLQATYYAQRAGFGLVVTEGVYPSHESRAYPHQPGIVTPRHVDGWRRVADAVHAEGGTIVMQLMHAGRVSHTSITGTRRVVAPSAVAVTGDVHAAHGKLPYPIPHALLESELPTVRAEFVAAAQRAVDAGLDGIELHGANGYLLHQFLAPSANRRPDGYGGSPQARARFVVEVASAVAGQIGGSRVGLRLSPAVNIQDALETDPADVRATYRALADGLAPLGLAYLSVVHPQPEDALVQELRARTGVPLVVNTGFSVASTRDRATAIVARGVADAVAVGRPAIANPDLVARWRDDLPEAEPDPVTFYTGGPVGYTDYPAYRRTAPA</sequence>
<organism evidence="2 3">
    <name type="scientific">Micromonospora costi</name>
    <dbReference type="NCBI Taxonomy" id="1530042"/>
    <lineage>
        <taxon>Bacteria</taxon>
        <taxon>Bacillati</taxon>
        <taxon>Actinomycetota</taxon>
        <taxon>Actinomycetes</taxon>
        <taxon>Micromonosporales</taxon>
        <taxon>Micromonosporaceae</taxon>
        <taxon>Micromonospora</taxon>
    </lineage>
</organism>
<dbReference type="Proteomes" id="UP000279968">
    <property type="component" value="Unassembled WGS sequence"/>
</dbReference>
<dbReference type="InterPro" id="IPR013785">
    <property type="entry name" value="Aldolase_TIM"/>
</dbReference>
<dbReference type="InterPro" id="IPR045247">
    <property type="entry name" value="Oye-like"/>
</dbReference>
<accession>A0A3B0AAH6</accession>
<dbReference type="GO" id="GO:0010181">
    <property type="term" value="F:FMN binding"/>
    <property type="evidence" value="ECO:0007669"/>
    <property type="project" value="InterPro"/>
</dbReference>
<dbReference type="CDD" id="cd02933">
    <property type="entry name" value="OYE_like_FMN"/>
    <property type="match status" value="1"/>
</dbReference>
<evidence type="ECO:0000259" key="1">
    <source>
        <dbReference type="Pfam" id="PF00724"/>
    </source>
</evidence>
<dbReference type="RefSeq" id="WP_120777752.1">
    <property type="nucleotide sequence ID" value="NZ_JBHLUP010000009.1"/>
</dbReference>